<gene>
    <name evidence="4" type="primary">LOC108082055</name>
</gene>
<sequence>MAFTYKELIEVAIGSPESGHVNFYALQVLLTCFAQRLEVLDKVVVQDDYMMNNVRFQRSLLNLSKSRMPRMFAGADAEEDAPAEAPAEELAPPTEAEEVPPVNEAEEAPPLPQAEEAPPLPQAEEATAEEIAKTEPTEDVPELEPEPAASRLSQEAGAPASQPEPEPSQGSHDAMEDCLEVSAVPSQVSHISAHSMNANFRRLDERLKKVELYKERTDMEMNDFIPNLKGQVKIIVKQLDTVAHMMIDQRQDPQRIKLLRQFSKQLRVLMRAADEEISIGTSTDEGEGAEEELGLLHEEVQEESSASTVMEKVEEEQEQEFGLKCLVYSPSRMLNELLDNKALFCALNSKVNDLTAAFHKQETQKLFGMINDLQATVREVRLYMASNIELNGQIMARLKVLENDAELMKKTADQLDIVKSDREEMEHLLAEKPNFEQLATKMSLEQHEEFKVRLDMKFCEIQNIIGLNEKNVLQIIDNLRITLGVEALELSFKDFREMIERKVHTFADALQKYIEMTNDDCAAAVAKVKVMNDLACLSCDTECVMRTVERSKVPTLPKAKGSNGLGPLITYELGQIRKSGAMGYYRKDEYPQSTSAWAKGISAAPMAKCTQRRAGGTHTIHTAEEHMQKVLLSKKTTVLA</sequence>
<dbReference type="AlphaFoldDB" id="A0A6P4IW90"/>
<feature type="compositionally biased region" description="Low complexity" evidence="1">
    <location>
        <begin position="83"/>
        <end position="103"/>
    </location>
</feature>
<reference evidence="4" key="2">
    <citation type="submission" date="2025-08" db="UniProtKB">
        <authorList>
            <consortium name="RefSeq"/>
        </authorList>
    </citation>
    <scope>IDENTIFICATION</scope>
    <source>
        <strain evidence="4">14028-0561.14</strain>
        <tissue evidence="4">Whole fly</tissue>
    </source>
</reference>
<keyword evidence="3" id="KW-1185">Reference proteome</keyword>
<dbReference type="InterPro" id="IPR032013">
    <property type="entry name" value="DUF4795"/>
</dbReference>
<dbReference type="Pfam" id="PF16043">
    <property type="entry name" value="DUF4795"/>
    <property type="match status" value="1"/>
</dbReference>
<evidence type="ECO:0000259" key="2">
    <source>
        <dbReference type="Pfam" id="PF16043"/>
    </source>
</evidence>
<feature type="domain" description="DUF4795" evidence="2">
    <location>
        <begin position="366"/>
        <end position="559"/>
    </location>
</feature>
<name>A0A6P4IW90_DROKI</name>
<organism evidence="3 4">
    <name type="scientific">Drosophila kikkawai</name>
    <name type="common">Fruit fly</name>
    <dbReference type="NCBI Taxonomy" id="30033"/>
    <lineage>
        <taxon>Eukaryota</taxon>
        <taxon>Metazoa</taxon>
        <taxon>Ecdysozoa</taxon>
        <taxon>Arthropoda</taxon>
        <taxon>Hexapoda</taxon>
        <taxon>Insecta</taxon>
        <taxon>Pterygota</taxon>
        <taxon>Neoptera</taxon>
        <taxon>Endopterygota</taxon>
        <taxon>Diptera</taxon>
        <taxon>Brachycera</taxon>
        <taxon>Muscomorpha</taxon>
        <taxon>Ephydroidea</taxon>
        <taxon>Drosophilidae</taxon>
        <taxon>Drosophila</taxon>
        <taxon>Sophophora</taxon>
    </lineage>
</organism>
<reference evidence="3" key="1">
    <citation type="submission" date="2025-05" db="UniProtKB">
        <authorList>
            <consortium name="RefSeq"/>
        </authorList>
    </citation>
    <scope>NUCLEOTIDE SEQUENCE [LARGE SCALE GENOMIC DNA]</scope>
    <source>
        <strain evidence="3">14028-0561.14</strain>
    </source>
</reference>
<dbReference type="OrthoDB" id="5981048at2759"/>
<dbReference type="RefSeq" id="XP_017032820.1">
    <property type="nucleotide sequence ID" value="XM_017177331.3"/>
</dbReference>
<evidence type="ECO:0000256" key="1">
    <source>
        <dbReference type="SAM" id="MobiDB-lite"/>
    </source>
</evidence>
<dbReference type="GeneID" id="108082055"/>
<proteinExistence type="predicted"/>
<accession>A0A6P4IW90</accession>
<evidence type="ECO:0000313" key="3">
    <source>
        <dbReference type="Proteomes" id="UP001652661"/>
    </source>
</evidence>
<dbReference type="Proteomes" id="UP001652661">
    <property type="component" value="Chromosome 2L"/>
</dbReference>
<feature type="compositionally biased region" description="Low complexity" evidence="1">
    <location>
        <begin position="113"/>
        <end position="125"/>
    </location>
</feature>
<feature type="region of interest" description="Disordered" evidence="1">
    <location>
        <begin position="75"/>
        <end position="174"/>
    </location>
</feature>
<protein>
    <recommendedName>
        <fullName evidence="2">DUF4795 domain-containing protein</fullName>
    </recommendedName>
</protein>
<evidence type="ECO:0000313" key="4">
    <source>
        <dbReference type="RefSeq" id="XP_017032820.1"/>
    </source>
</evidence>